<dbReference type="PROSITE" id="PS00138">
    <property type="entry name" value="SUBTILASE_SER"/>
    <property type="match status" value="1"/>
</dbReference>
<evidence type="ECO:0000256" key="5">
    <source>
        <dbReference type="ARBA" id="ARBA00022825"/>
    </source>
</evidence>
<dbReference type="GO" id="GO:0046872">
    <property type="term" value="F:metal ion binding"/>
    <property type="evidence" value="ECO:0007669"/>
    <property type="project" value="UniProtKB-KW"/>
</dbReference>
<feature type="chain" id="PRO_5003286993" description="Peptidase S53 domain-containing protein" evidence="9">
    <location>
        <begin position="20"/>
        <end position="543"/>
    </location>
</feature>
<dbReference type="PROSITE" id="PS51695">
    <property type="entry name" value="SEDOLISIN"/>
    <property type="match status" value="1"/>
</dbReference>
<evidence type="ECO:0000256" key="2">
    <source>
        <dbReference type="ARBA" id="ARBA00022670"/>
    </source>
</evidence>
<dbReference type="InterPro" id="IPR015366">
    <property type="entry name" value="S53_propep"/>
</dbReference>
<keyword evidence="5 8" id="KW-0720">Serine protease</keyword>
<dbReference type="Gene3D" id="3.40.50.200">
    <property type="entry name" value="Peptidase S8/S53 domain"/>
    <property type="match status" value="1"/>
</dbReference>
<keyword evidence="12" id="KW-1185">Reference proteome</keyword>
<dbReference type="OMA" id="GETVWNE"/>
<proteinExistence type="predicted"/>
<accession>F2U168</accession>
<dbReference type="InterPro" id="IPR000209">
    <property type="entry name" value="Peptidase_S8/S53_dom"/>
</dbReference>
<keyword evidence="6" id="KW-0106">Calcium</keyword>
<dbReference type="GeneID" id="16077799"/>
<dbReference type="Pfam" id="PF00082">
    <property type="entry name" value="Peptidase_S8"/>
    <property type="match status" value="1"/>
</dbReference>
<evidence type="ECO:0000256" key="8">
    <source>
        <dbReference type="PROSITE-ProRule" id="PRU01032"/>
    </source>
</evidence>
<dbReference type="KEGG" id="sre:PTSG_01230"/>
<dbReference type="Proteomes" id="UP000007799">
    <property type="component" value="Unassembled WGS sequence"/>
</dbReference>
<feature type="active site" description="Charge relay system" evidence="8">
    <location>
        <position position="260"/>
    </location>
</feature>
<evidence type="ECO:0000313" key="11">
    <source>
        <dbReference type="EMBL" id="EGD80642.1"/>
    </source>
</evidence>
<reference evidence="11" key="1">
    <citation type="submission" date="2009-08" db="EMBL/GenBank/DDBJ databases">
        <title>Annotation of Salpingoeca rosetta.</title>
        <authorList>
            <consortium name="The Broad Institute Genome Sequencing Platform"/>
            <person name="Russ C."/>
            <person name="Cuomo C."/>
            <person name="Burger G."/>
            <person name="Gray M.W."/>
            <person name="Holland P.W.H."/>
            <person name="King N."/>
            <person name="Lang F.B.F."/>
            <person name="Roger A.J."/>
            <person name="Ruiz-Trillo I."/>
            <person name="Young S.K."/>
            <person name="Zeng Q."/>
            <person name="Gargeya S."/>
            <person name="Alvarado L."/>
            <person name="Berlin A."/>
            <person name="Chapman S.B."/>
            <person name="Chen Z."/>
            <person name="Freedman E."/>
            <person name="Gellesch M."/>
            <person name="Goldberg J."/>
            <person name="Griggs A."/>
            <person name="Gujja S."/>
            <person name="Heilman E."/>
            <person name="Heiman D."/>
            <person name="Howarth C."/>
            <person name="Mehta T."/>
            <person name="Neiman D."/>
            <person name="Pearson M."/>
            <person name="Roberts A."/>
            <person name="Saif S."/>
            <person name="Shea T."/>
            <person name="Shenoy N."/>
            <person name="Sisk P."/>
            <person name="Stolte C."/>
            <person name="Sykes S."/>
            <person name="White J."/>
            <person name="Yandava C."/>
            <person name="Haas B."/>
            <person name="Nusbaum C."/>
            <person name="Birren B."/>
        </authorList>
    </citation>
    <scope>NUCLEOTIDE SEQUENCE [LARGE SCALE GENOMIC DNA]</scope>
    <source>
        <strain evidence="11">ATCC 50818</strain>
    </source>
</reference>
<gene>
    <name evidence="11" type="ORF">PTSG_01230</name>
</gene>
<dbReference type="PANTHER" id="PTHR14218:SF15">
    <property type="entry name" value="TRIPEPTIDYL-PEPTIDASE 1"/>
    <property type="match status" value="1"/>
</dbReference>
<keyword evidence="2 8" id="KW-0645">Protease</keyword>
<evidence type="ECO:0000256" key="4">
    <source>
        <dbReference type="ARBA" id="ARBA00022801"/>
    </source>
</evidence>
<feature type="signal peptide" evidence="9">
    <location>
        <begin position="1"/>
        <end position="19"/>
    </location>
</feature>
<dbReference type="EMBL" id="GL832958">
    <property type="protein sequence ID" value="EGD80642.1"/>
    <property type="molecule type" value="Genomic_DNA"/>
</dbReference>
<name>F2U168_SALR5</name>
<feature type="active site" description="Charge relay system" evidence="8">
    <location>
        <position position="461"/>
    </location>
</feature>
<dbReference type="SUPFAM" id="SSF52743">
    <property type="entry name" value="Subtilisin-like"/>
    <property type="match status" value="1"/>
</dbReference>
<evidence type="ECO:0000256" key="9">
    <source>
        <dbReference type="SAM" id="SignalP"/>
    </source>
</evidence>
<dbReference type="GO" id="GO:0004252">
    <property type="term" value="F:serine-type endopeptidase activity"/>
    <property type="evidence" value="ECO:0007669"/>
    <property type="project" value="UniProtKB-UniRule"/>
</dbReference>
<evidence type="ECO:0000313" key="12">
    <source>
        <dbReference type="Proteomes" id="UP000007799"/>
    </source>
</evidence>
<dbReference type="SMART" id="SM00944">
    <property type="entry name" value="Pro-kuma_activ"/>
    <property type="match status" value="1"/>
</dbReference>
<keyword evidence="4 8" id="KW-0378">Hydrolase</keyword>
<dbReference type="InterPro" id="IPR023828">
    <property type="entry name" value="Peptidase_S8_Ser-AS"/>
</dbReference>
<dbReference type="CDD" id="cd11377">
    <property type="entry name" value="Pro-peptidase_S53"/>
    <property type="match status" value="1"/>
</dbReference>
<dbReference type="InterPro" id="IPR030400">
    <property type="entry name" value="Sedolisin_dom"/>
</dbReference>
<dbReference type="GO" id="GO:0008240">
    <property type="term" value="F:tripeptidyl-peptidase activity"/>
    <property type="evidence" value="ECO:0007669"/>
    <property type="project" value="TreeGrafter"/>
</dbReference>
<dbReference type="PANTHER" id="PTHR14218">
    <property type="entry name" value="PROTEASE S8 TRIPEPTIDYL PEPTIDASE I CLN2"/>
    <property type="match status" value="1"/>
</dbReference>
<evidence type="ECO:0000256" key="7">
    <source>
        <dbReference type="ARBA" id="ARBA00023145"/>
    </source>
</evidence>
<dbReference type="SUPFAM" id="SSF54897">
    <property type="entry name" value="Protease propeptides/inhibitors"/>
    <property type="match status" value="1"/>
</dbReference>
<dbReference type="InParanoid" id="F2U168"/>
<keyword evidence="3" id="KW-0479">Metal-binding</keyword>
<evidence type="ECO:0000256" key="1">
    <source>
        <dbReference type="ARBA" id="ARBA00001913"/>
    </source>
</evidence>
<dbReference type="STRING" id="946362.F2U168"/>
<dbReference type="InterPro" id="IPR036852">
    <property type="entry name" value="Peptidase_S8/S53_dom_sf"/>
</dbReference>
<feature type="active site" description="Charge relay system" evidence="8">
    <location>
        <position position="256"/>
    </location>
</feature>
<comment type="cofactor">
    <cofactor evidence="1">
        <name>Ca(2+)</name>
        <dbReference type="ChEBI" id="CHEBI:29108"/>
    </cofactor>
</comment>
<comment type="caution">
    <text evidence="8">Lacks conserved residue(s) required for the propagation of feature annotation.</text>
</comment>
<sequence>MKISAALALVATLAVAASAAPAYSTDSGWKVVGDAAGTVKFHIALAHANPTAIVNKLYEVSDPASPEYGNHWTREELKQHSKPVDGAVKRVTTWLSDAGITAVTPNWCGDILTVRASAAAVESLLSLDLQTFFHTDANFTIVRATEPWSLPAHIAADVDTIFGLHAFPVTRAHVSHVGSNGMAPQAGKVTPSVLRSLYGINEQYSGSSSSSQGLAEFQHQGYSVSDLAKFIQEFNLPKQTVRNITGDGQTVIGHTEANLDVQYIMVTGSLIPTDFFVQKGNEFDLLAWSQDVAADPYSAMVWSVSYGEDIETIVSSFDDSYPTRFNTEVAKLGTLGKSILFASGDSGVYSRQSVDREFRPDFPASLPAITGVGATQLNFDGSEDTGTSFSGGGFCLSKYFTRSQDCTYQNTAVSNFFSKSSNLPPSHLYDNAGCGYPDVSAQGVNFQVVVNGITQGVSGTSASCPTVAGVVALLNDVRLTQGKSPLGWLNPLFYAHPEVFNDMTKGTNRGSGIYGFTAIEGWDPVTGLGTPNYPKLKQLVLSL</sequence>
<evidence type="ECO:0000259" key="10">
    <source>
        <dbReference type="PROSITE" id="PS51695"/>
    </source>
</evidence>
<feature type="domain" description="Peptidase S53" evidence="10">
    <location>
        <begin position="188"/>
        <end position="543"/>
    </location>
</feature>
<evidence type="ECO:0000256" key="6">
    <source>
        <dbReference type="ARBA" id="ARBA00022837"/>
    </source>
</evidence>
<dbReference type="OrthoDB" id="409122at2759"/>
<dbReference type="InterPro" id="IPR050819">
    <property type="entry name" value="Tripeptidyl-peptidase_I"/>
</dbReference>
<dbReference type="Pfam" id="PF09286">
    <property type="entry name" value="Pro-kuma_activ"/>
    <property type="match status" value="1"/>
</dbReference>
<evidence type="ECO:0000256" key="3">
    <source>
        <dbReference type="ARBA" id="ARBA00022723"/>
    </source>
</evidence>
<dbReference type="GO" id="GO:0006508">
    <property type="term" value="P:proteolysis"/>
    <property type="evidence" value="ECO:0007669"/>
    <property type="project" value="UniProtKB-KW"/>
</dbReference>
<protein>
    <recommendedName>
        <fullName evidence="10">Peptidase S53 domain-containing protein</fullName>
    </recommendedName>
</protein>
<dbReference type="RefSeq" id="XP_004997203.1">
    <property type="nucleotide sequence ID" value="XM_004997146.1"/>
</dbReference>
<dbReference type="CDD" id="cd04056">
    <property type="entry name" value="Peptidases_S53"/>
    <property type="match status" value="1"/>
</dbReference>
<dbReference type="AlphaFoldDB" id="F2U168"/>
<keyword evidence="9" id="KW-0732">Signal</keyword>
<keyword evidence="7" id="KW-0865">Zymogen</keyword>
<dbReference type="eggNOG" id="ENOG502QR6D">
    <property type="taxonomic scope" value="Eukaryota"/>
</dbReference>
<organism evidence="12">
    <name type="scientific">Salpingoeca rosetta (strain ATCC 50818 / BSB-021)</name>
    <dbReference type="NCBI Taxonomy" id="946362"/>
    <lineage>
        <taxon>Eukaryota</taxon>
        <taxon>Choanoflagellata</taxon>
        <taxon>Craspedida</taxon>
        <taxon>Salpingoecidae</taxon>
        <taxon>Salpingoeca</taxon>
    </lineage>
</organism>